<sequence length="113" mass="12344">MNMFGSDDPIVLTSMQGKGESLMGAVGSDQGSRVEGFYSWTIMQDPTQQGTHSSPGMGDQGSRVERFYSWTIMQDPTQQGTQKNTFVAWDGRDGIARPTVPNQTFSCIKVSAI</sequence>
<accession>A0A4Y2F2P0</accession>
<dbReference type="EMBL" id="BGPR01000784">
    <property type="protein sequence ID" value="GBM35371.1"/>
    <property type="molecule type" value="Genomic_DNA"/>
</dbReference>
<organism evidence="1 2">
    <name type="scientific">Araneus ventricosus</name>
    <name type="common">Orbweaver spider</name>
    <name type="synonym">Epeira ventricosa</name>
    <dbReference type="NCBI Taxonomy" id="182803"/>
    <lineage>
        <taxon>Eukaryota</taxon>
        <taxon>Metazoa</taxon>
        <taxon>Ecdysozoa</taxon>
        <taxon>Arthropoda</taxon>
        <taxon>Chelicerata</taxon>
        <taxon>Arachnida</taxon>
        <taxon>Araneae</taxon>
        <taxon>Araneomorphae</taxon>
        <taxon>Entelegynae</taxon>
        <taxon>Araneoidea</taxon>
        <taxon>Araneidae</taxon>
        <taxon>Araneus</taxon>
    </lineage>
</organism>
<comment type="caution">
    <text evidence="1">The sequence shown here is derived from an EMBL/GenBank/DDBJ whole genome shotgun (WGS) entry which is preliminary data.</text>
</comment>
<dbReference type="AlphaFoldDB" id="A0A4Y2F2P0"/>
<keyword evidence="2" id="KW-1185">Reference proteome</keyword>
<name>A0A4Y2F2P0_ARAVE</name>
<evidence type="ECO:0000313" key="2">
    <source>
        <dbReference type="Proteomes" id="UP000499080"/>
    </source>
</evidence>
<evidence type="ECO:0000313" key="1">
    <source>
        <dbReference type="EMBL" id="GBM35371.1"/>
    </source>
</evidence>
<reference evidence="1 2" key="1">
    <citation type="journal article" date="2019" name="Sci. Rep.">
        <title>Orb-weaving spider Araneus ventricosus genome elucidates the spidroin gene catalogue.</title>
        <authorList>
            <person name="Kono N."/>
            <person name="Nakamura H."/>
            <person name="Ohtoshi R."/>
            <person name="Moran D.A.P."/>
            <person name="Shinohara A."/>
            <person name="Yoshida Y."/>
            <person name="Fujiwara M."/>
            <person name="Mori M."/>
            <person name="Tomita M."/>
            <person name="Arakawa K."/>
        </authorList>
    </citation>
    <scope>NUCLEOTIDE SEQUENCE [LARGE SCALE GENOMIC DNA]</scope>
</reference>
<proteinExistence type="predicted"/>
<dbReference type="Proteomes" id="UP000499080">
    <property type="component" value="Unassembled WGS sequence"/>
</dbReference>
<gene>
    <name evidence="1" type="ORF">AVEN_181481_1</name>
</gene>
<protein>
    <submittedName>
        <fullName evidence="1">Uncharacterized protein</fullName>
    </submittedName>
</protein>